<accession>A0A1Y3G555</accession>
<reference evidence="2" key="1">
    <citation type="submission" date="2014-06" db="EMBL/GenBank/DDBJ databases">
        <authorList>
            <person name="Winans N.J."/>
            <person name="Newell P.D."/>
            <person name="Douglas A.E."/>
        </authorList>
    </citation>
    <scope>NUCLEOTIDE SEQUENCE [LARGE SCALE GENOMIC DNA]</scope>
    <source>
        <strain evidence="2">DsW_057</strain>
    </source>
</reference>
<evidence type="ECO:0000313" key="1">
    <source>
        <dbReference type="EMBL" id="OUJ05570.1"/>
    </source>
</evidence>
<dbReference type="Proteomes" id="UP000242683">
    <property type="component" value="Unassembled WGS sequence"/>
</dbReference>
<comment type="caution">
    <text evidence="1">The sequence shown here is derived from an EMBL/GenBank/DDBJ whole genome shotgun (WGS) entry which is preliminary data.</text>
</comment>
<evidence type="ECO:0000313" key="2">
    <source>
        <dbReference type="Proteomes" id="UP000242683"/>
    </source>
</evidence>
<proteinExistence type="predicted"/>
<protein>
    <submittedName>
        <fullName evidence="1">Uncharacterized protein</fullName>
    </submittedName>
</protein>
<sequence>MIQQRYLFPIIGMTVNGPMGLLVMKSRRVITSVMDLVNIRRRGGNKTLPKKSHLMASLVPRRQH</sequence>
<name>A0A1Y3G555_9PROT</name>
<gene>
    <name evidence="1" type="ORF">HK23_04630</name>
</gene>
<organism evidence="1 2">
    <name type="scientific">Acetobacter malorum</name>
    <dbReference type="NCBI Taxonomy" id="178901"/>
    <lineage>
        <taxon>Bacteria</taxon>
        <taxon>Pseudomonadati</taxon>
        <taxon>Pseudomonadota</taxon>
        <taxon>Alphaproteobacteria</taxon>
        <taxon>Acetobacterales</taxon>
        <taxon>Acetobacteraceae</taxon>
        <taxon>Acetobacter</taxon>
    </lineage>
</organism>
<dbReference type="EMBL" id="JOPG01000018">
    <property type="protein sequence ID" value="OUJ05570.1"/>
    <property type="molecule type" value="Genomic_DNA"/>
</dbReference>
<dbReference type="AlphaFoldDB" id="A0A1Y3G555"/>